<sequence length="257" mass="27806">MEHGAHVGHAEDDARPRRRLTAWRVATPIVVVLAGGLMAVSAANSEGTDLRPGRYTDLASLVETEADQYAVLETRVHQLEDDVSQLSSRVENREIRHYRRQAERLEDPAGLTPRTGPGLTITLSDAPEDKINASTENLNLLVVHQQDIQAVVNALWNGGASAVTVQGQRIITTTGIKCEGNAVQLQGVPYGQPYVIQAVGDPARLQAAIDASEYLDIYRQQAADPAIGIGWAEQEEAEVTAPAYAGLLDLSYAQPLR</sequence>
<dbReference type="RefSeq" id="WP_378588347.1">
    <property type="nucleotide sequence ID" value="NZ_JBHSKD010000007.1"/>
</dbReference>
<dbReference type="Pfam" id="PF05949">
    <property type="entry name" value="DUF881"/>
    <property type="match status" value="1"/>
</dbReference>
<dbReference type="Gene3D" id="3.30.70.1880">
    <property type="entry name" value="Protein of unknown function DUF881"/>
    <property type="match status" value="1"/>
</dbReference>
<accession>A0ABW0BG81</accession>
<reference evidence="5" key="1">
    <citation type="journal article" date="2019" name="Int. J. Syst. Evol. Microbiol.">
        <title>The Global Catalogue of Microorganisms (GCM) 10K type strain sequencing project: providing services to taxonomists for standard genome sequencing and annotation.</title>
        <authorList>
            <consortium name="The Broad Institute Genomics Platform"/>
            <consortium name="The Broad Institute Genome Sequencing Center for Infectious Disease"/>
            <person name="Wu L."/>
            <person name="Ma J."/>
        </authorList>
    </citation>
    <scope>NUCLEOTIDE SEQUENCE [LARGE SCALE GENOMIC DNA]</scope>
    <source>
        <strain evidence="5">DFY41</strain>
    </source>
</reference>
<gene>
    <name evidence="4" type="ORF">ACFPGP_06195</name>
</gene>
<organism evidence="4 5">
    <name type="scientific">Nocardioides taihuensis</name>
    <dbReference type="NCBI Taxonomy" id="1835606"/>
    <lineage>
        <taxon>Bacteria</taxon>
        <taxon>Bacillati</taxon>
        <taxon>Actinomycetota</taxon>
        <taxon>Actinomycetes</taxon>
        <taxon>Propionibacteriales</taxon>
        <taxon>Nocardioidaceae</taxon>
        <taxon>Nocardioides</taxon>
    </lineage>
</organism>
<keyword evidence="3" id="KW-0812">Transmembrane</keyword>
<feature type="transmembrane region" description="Helical" evidence="3">
    <location>
        <begin position="25"/>
        <end position="43"/>
    </location>
</feature>
<protein>
    <submittedName>
        <fullName evidence="4">DUF881 domain-containing protein</fullName>
    </submittedName>
</protein>
<keyword evidence="3" id="KW-1133">Transmembrane helix</keyword>
<dbReference type="EMBL" id="JBHSKD010000007">
    <property type="protein sequence ID" value="MFC5176253.1"/>
    <property type="molecule type" value="Genomic_DNA"/>
</dbReference>
<dbReference type="PANTHER" id="PTHR37313">
    <property type="entry name" value="UPF0749 PROTEIN RV1825"/>
    <property type="match status" value="1"/>
</dbReference>
<dbReference type="Proteomes" id="UP001596087">
    <property type="component" value="Unassembled WGS sequence"/>
</dbReference>
<evidence type="ECO:0000313" key="4">
    <source>
        <dbReference type="EMBL" id="MFC5176253.1"/>
    </source>
</evidence>
<keyword evidence="3" id="KW-0472">Membrane</keyword>
<keyword evidence="5" id="KW-1185">Reference proteome</keyword>
<keyword evidence="2" id="KW-0175">Coiled coil</keyword>
<comment type="similarity">
    <text evidence="1">Belongs to the UPF0749 family.</text>
</comment>
<proteinExistence type="inferred from homology"/>
<evidence type="ECO:0000313" key="5">
    <source>
        <dbReference type="Proteomes" id="UP001596087"/>
    </source>
</evidence>
<comment type="caution">
    <text evidence="4">The sequence shown here is derived from an EMBL/GenBank/DDBJ whole genome shotgun (WGS) entry which is preliminary data.</text>
</comment>
<name>A0ABW0BG81_9ACTN</name>
<feature type="coiled-coil region" evidence="2">
    <location>
        <begin position="62"/>
        <end position="96"/>
    </location>
</feature>
<dbReference type="PANTHER" id="PTHR37313:SF4">
    <property type="entry name" value="CONSERVED MEMBRANE PROTEIN-RELATED"/>
    <property type="match status" value="1"/>
</dbReference>
<evidence type="ECO:0000256" key="1">
    <source>
        <dbReference type="ARBA" id="ARBA00009108"/>
    </source>
</evidence>
<dbReference type="InterPro" id="IPR010273">
    <property type="entry name" value="DUF881"/>
</dbReference>
<evidence type="ECO:0000256" key="3">
    <source>
        <dbReference type="SAM" id="Phobius"/>
    </source>
</evidence>
<evidence type="ECO:0000256" key="2">
    <source>
        <dbReference type="SAM" id="Coils"/>
    </source>
</evidence>